<evidence type="ECO:0000313" key="14">
    <source>
        <dbReference type="EMBL" id="CRL09428.1"/>
    </source>
</evidence>
<dbReference type="GO" id="GO:0015689">
    <property type="term" value="P:molybdate ion transport"/>
    <property type="evidence" value="ECO:0007669"/>
    <property type="project" value="InterPro"/>
</dbReference>
<keyword evidence="7" id="KW-0472">Membrane</keyword>
<evidence type="ECO:0000256" key="5">
    <source>
        <dbReference type="ARBA" id="ARBA00022723"/>
    </source>
</evidence>
<keyword evidence="3" id="KW-0813">Transport</keyword>
<reference evidence="15" key="1">
    <citation type="submission" date="2015-05" db="EMBL/GenBank/DDBJ databases">
        <authorList>
            <person name="Rodrigo-Torres Lidia"/>
            <person name="Arahal R.David."/>
        </authorList>
    </citation>
    <scope>NUCLEOTIDE SEQUENCE [LARGE SCALE GENOMIC DNA]</scope>
    <source>
        <strain evidence="15">CECT 7321</strain>
    </source>
</reference>
<feature type="binding site" evidence="13">
    <location>
        <position position="169"/>
    </location>
    <ligand>
        <name>molybdate</name>
        <dbReference type="ChEBI" id="CHEBI:36264"/>
    </ligand>
</feature>
<name>A0A0H5CXT8_9RHOB</name>
<dbReference type="AlphaFoldDB" id="A0A0H5CXT8"/>
<feature type="binding site" evidence="13">
    <location>
        <position position="214"/>
    </location>
    <ligand>
        <name>molybdate</name>
        <dbReference type="ChEBI" id="CHEBI:36264"/>
    </ligand>
</feature>
<evidence type="ECO:0000256" key="12">
    <source>
        <dbReference type="ARBA" id="ARBA00078141"/>
    </source>
</evidence>
<evidence type="ECO:0000256" key="10">
    <source>
        <dbReference type="ARBA" id="ARBA00062515"/>
    </source>
</evidence>
<dbReference type="InterPro" id="IPR005950">
    <property type="entry name" value="ModA"/>
</dbReference>
<evidence type="ECO:0000256" key="7">
    <source>
        <dbReference type="ARBA" id="ARBA00023136"/>
    </source>
</evidence>
<dbReference type="PANTHER" id="PTHR30632:SF17">
    <property type="entry name" value="MOLYBDATE-BINDING PROTEIN MODA"/>
    <property type="match status" value="1"/>
</dbReference>
<comment type="similarity">
    <text evidence="2">Belongs to the bacterial solute-binding protein ModA family.</text>
</comment>
<organism evidence="14 15">
    <name type="scientific">Phaeobacter italicus</name>
    <dbReference type="NCBI Taxonomy" id="481446"/>
    <lineage>
        <taxon>Bacteria</taxon>
        <taxon>Pseudomonadati</taxon>
        <taxon>Pseudomonadota</taxon>
        <taxon>Alphaproteobacteria</taxon>
        <taxon>Rhodobacterales</taxon>
        <taxon>Roseobacteraceae</taxon>
        <taxon>Phaeobacter</taxon>
    </lineage>
</organism>
<evidence type="ECO:0000256" key="9">
    <source>
        <dbReference type="ARBA" id="ARBA00056002"/>
    </source>
</evidence>
<protein>
    <recommendedName>
        <fullName evidence="11">Molybdate-binding protein ModA</fullName>
    </recommendedName>
    <alternativeName>
        <fullName evidence="12">Molybdate/tungstate-binding protein ModA</fullName>
    </alternativeName>
</protein>
<evidence type="ECO:0000256" key="11">
    <source>
        <dbReference type="ARBA" id="ARBA00073171"/>
    </source>
</evidence>
<evidence type="ECO:0000256" key="2">
    <source>
        <dbReference type="ARBA" id="ARBA00009175"/>
    </source>
</evidence>
<dbReference type="GO" id="GO:0030973">
    <property type="term" value="F:molybdate ion binding"/>
    <property type="evidence" value="ECO:0007669"/>
    <property type="project" value="TreeGrafter"/>
</dbReference>
<dbReference type="InterPro" id="IPR050682">
    <property type="entry name" value="ModA/WtpA"/>
</dbReference>
<keyword evidence="13" id="KW-0500">Molybdenum</keyword>
<dbReference type="Proteomes" id="UP000043764">
    <property type="component" value="Unassembled WGS sequence"/>
</dbReference>
<dbReference type="NCBIfam" id="TIGR01256">
    <property type="entry name" value="modA"/>
    <property type="match status" value="1"/>
</dbReference>
<keyword evidence="5 13" id="KW-0479">Metal-binding</keyword>
<feature type="binding site" evidence="13">
    <location>
        <position position="84"/>
    </location>
    <ligand>
        <name>molybdate</name>
        <dbReference type="ChEBI" id="CHEBI:36264"/>
    </ligand>
</feature>
<keyword evidence="6" id="KW-0732">Signal</keyword>
<comment type="subunit">
    <text evidence="10">The complex is composed of two ATP-binding proteins (ModC), two transmembrane proteins (ModB) and a solute-binding protein (ModA).</text>
</comment>
<keyword evidence="15" id="KW-1185">Reference proteome</keyword>
<dbReference type="RefSeq" id="WP_050672364.1">
    <property type="nucleotide sequence ID" value="NZ_CVRL01000003.1"/>
</dbReference>
<comment type="subcellular location">
    <subcellularLocation>
        <location evidence="1">Cell membrane</location>
    </subcellularLocation>
</comment>
<sequence length="279" mass="29445">MKLRPLLHQIQRVLAVARRGLVRHASGIAVAIGLALLSPQQTTAQGPDRITIFAAASLGKALGEITEEFERATGIKADLSLAGSSLLARQLQYGAPADVFISANSAWMDWAEEKELIVPQSRVDLLSNRLVLIAPVDAVETLDLSDKAGLLAVLSDGPLAMALIDAVPAGIYGKAALQTLDLWDDFSAHVAQTDNVQSALTLVAQGAAPLGIVYETDAKASAQVQILDHLPRESHPPIIYPAAATTTGQQQASLAFLSFLQGEIAQAIFVGQGFDVLTE</sequence>
<dbReference type="EMBL" id="CVRL01000003">
    <property type="protein sequence ID" value="CRL09428.1"/>
    <property type="molecule type" value="Genomic_DNA"/>
</dbReference>
<keyword evidence="4" id="KW-1003">Cell membrane</keyword>
<dbReference type="PIRSF" id="PIRSF004846">
    <property type="entry name" value="ModA"/>
    <property type="match status" value="1"/>
</dbReference>
<evidence type="ECO:0000256" key="1">
    <source>
        <dbReference type="ARBA" id="ARBA00004236"/>
    </source>
</evidence>
<evidence type="ECO:0000256" key="4">
    <source>
        <dbReference type="ARBA" id="ARBA00022475"/>
    </source>
</evidence>
<evidence type="ECO:0000313" key="15">
    <source>
        <dbReference type="Proteomes" id="UP000043764"/>
    </source>
</evidence>
<accession>A0A0H5CXT8</accession>
<dbReference type="FunFam" id="3.40.190.10:FF:000030">
    <property type="entry name" value="Molybdate ABC transporter substrate-binding protein"/>
    <property type="match status" value="1"/>
</dbReference>
<dbReference type="Gene3D" id="3.40.190.10">
    <property type="entry name" value="Periplasmic binding protein-like II"/>
    <property type="match status" value="2"/>
</dbReference>
<dbReference type="GO" id="GO:0030288">
    <property type="term" value="C:outer membrane-bounded periplasmic space"/>
    <property type="evidence" value="ECO:0007669"/>
    <property type="project" value="TreeGrafter"/>
</dbReference>
<evidence type="ECO:0000256" key="3">
    <source>
        <dbReference type="ARBA" id="ARBA00022448"/>
    </source>
</evidence>
<dbReference type="SUPFAM" id="SSF53850">
    <property type="entry name" value="Periplasmic binding protein-like II"/>
    <property type="match status" value="1"/>
</dbReference>
<dbReference type="PANTHER" id="PTHR30632">
    <property type="entry name" value="MOLYBDATE-BINDING PERIPLASMIC PROTEIN"/>
    <property type="match status" value="1"/>
</dbReference>
<evidence type="ECO:0000256" key="8">
    <source>
        <dbReference type="ARBA" id="ARBA00023245"/>
    </source>
</evidence>
<dbReference type="Pfam" id="PF13531">
    <property type="entry name" value="SBP_bac_11"/>
    <property type="match status" value="1"/>
</dbReference>
<gene>
    <name evidence="14" type="primary">modA</name>
    <name evidence="14" type="ORF">NIT7321_00258</name>
</gene>
<dbReference type="GO" id="GO:0046872">
    <property type="term" value="F:metal ion binding"/>
    <property type="evidence" value="ECO:0007669"/>
    <property type="project" value="UniProtKB-KW"/>
</dbReference>
<dbReference type="GO" id="GO:0005886">
    <property type="term" value="C:plasma membrane"/>
    <property type="evidence" value="ECO:0007669"/>
    <property type="project" value="UniProtKB-SubCell"/>
</dbReference>
<evidence type="ECO:0000256" key="13">
    <source>
        <dbReference type="PIRSR" id="PIRSR004846-1"/>
    </source>
</evidence>
<dbReference type="STRING" id="481446.NIT7645_03569"/>
<feature type="binding site" evidence="13">
    <location>
        <position position="196"/>
    </location>
    <ligand>
        <name>molybdate</name>
        <dbReference type="ChEBI" id="CHEBI:36264"/>
    </ligand>
</feature>
<feature type="binding site" evidence="13">
    <location>
        <position position="57"/>
    </location>
    <ligand>
        <name>molybdate</name>
        <dbReference type="ChEBI" id="CHEBI:36264"/>
    </ligand>
</feature>
<comment type="function">
    <text evidence="9">Involved in the transport of molybdenum into the cell. Part of the binding-protein-dependent transport system ModABCD.</text>
</comment>
<evidence type="ECO:0000256" key="6">
    <source>
        <dbReference type="ARBA" id="ARBA00022729"/>
    </source>
</evidence>
<keyword evidence="8" id="KW-0826">Tungsten</keyword>
<proteinExistence type="inferred from homology"/>